<dbReference type="PANTHER" id="PTHR16026">
    <property type="entry name" value="CARTILAGE ACIDIC PROTEIN 1"/>
    <property type="match status" value="1"/>
</dbReference>
<dbReference type="InterPro" id="IPR013517">
    <property type="entry name" value="FG-GAP"/>
</dbReference>
<dbReference type="RefSeq" id="WP_240100215.1">
    <property type="nucleotide sequence ID" value="NZ_JAJSON010000025.1"/>
</dbReference>
<dbReference type="Proteomes" id="UP001139344">
    <property type="component" value="Unassembled WGS sequence"/>
</dbReference>
<proteinExistence type="predicted"/>
<dbReference type="EMBL" id="JAJSON010000025">
    <property type="protein sequence ID" value="MCG9972863.1"/>
    <property type="molecule type" value="Genomic_DNA"/>
</dbReference>
<comment type="caution">
    <text evidence="3">The sequence shown here is derived from an EMBL/GenBank/DDBJ whole genome shotgun (WGS) entry which is preliminary data.</text>
</comment>
<dbReference type="PANTHER" id="PTHR16026:SF0">
    <property type="entry name" value="CARTILAGE ACIDIC PROTEIN 1"/>
    <property type="match status" value="1"/>
</dbReference>
<keyword evidence="4" id="KW-1185">Reference proteome</keyword>
<feature type="domain" description="ASPIC/UnbV" evidence="2">
    <location>
        <begin position="557"/>
        <end position="622"/>
    </location>
</feature>
<sequence length="1139" mass="127129">MISFKKILQVVFIACYLLLVGCGSDENNERELTEKENENTVFESLSSSETGLDFVNEIIETEELNVMQYEYMYNGGGVAIGDFNGDDLPDLYLTANTGENKLYLNQGNFKFKDITDLSGTKGKQAWTTGTSIVDINADGLLDIYVCYSGLGTHEDRANQLFINKGVNKDGIPEFENKAQDFGLDAEGSYSTQAVFFDYDLDNDLDMFLLNHSKEYYSPFYNSTKLRNSRHPYFGNSLYRNDNGVFKNVSEEAGIHGSGLNFGLGVAISDINNDNWPDIYVSNDYVEQDFLYLNNADGTFTDVSKDSFGHISQFSMGNDAADLNNDGQVDLITLDMLPEDNYRQKLLKGPDEFDRYQLAIDSGYHKQQMRNMFQLNRGMDKNGTPRFSEIGQLAGISTTDWSWAPLIADFNNDGLKDLFVTNGYLRDFTNKDFMKFEVNEAVAKVRKEGEQLFGERGKQKYSGVIYELVKEMPATKVSNYMFENRNGVNFENVTKEWGLSQPTVSTGAAYGDLDNDGDLDLVVSNTNEPVGIYRNNIQRESNNFLKIKLKGKENNTLALGSKVWVSSDSIIQFAENYNVRGYQSSVEPVLFFGLGTSKSVNVKIQWPNGDISNVENVKPNQLLQIDETKATPNGSENDIISQHLFEEVENSGINFRHKENQYIDFKVNRLALKQSSMSGPKMSVADVNNDGLEDIFIGGAFGQPDALFITNSRGDFVLSNEEFWSATDVYESTGSTFFDADGDGDMDLYVVHGGSQANGDPAVLMDALYINDGEGNFENVEEGVLPKAFSNGSIVVAGDYDKDGDEDLFVGGGSDPGTYPDSSLGGVLRNDVDKNSGKVKFSIVTREINPELRQPGVVTDATWTDLNNDGWLDLVLVGEWMPIKIFINENGKLKERTKEFGLDGSNGLWQNIEKADMDGDGDIDLIVGNMGSNLPFNVSQNEPLEAYIGDFRGDGVLSPVISCYIQEKRYPIATLDELQDAFPLIKKKFLKYEPYAKAQLKDVFSSELLKEAKHLSVYQLKSVYLENKGKHFEIHELPIEAQFSAIQGITIYDFNEDNIPDILLTGNYYPFKVEYGPSDASKGLLLEGIGNGQFKTVSIDEMGVWIEGDVRDAKLLNGKREKLIAISKNNDSIQLIKIKR</sequence>
<dbReference type="SUPFAM" id="SSF69318">
    <property type="entry name" value="Integrin alpha N-terminal domain"/>
    <property type="match status" value="2"/>
</dbReference>
<reference evidence="3" key="1">
    <citation type="submission" date="2021-12" db="EMBL/GenBank/DDBJ databases">
        <title>Description of Gramella crocea sp. nov., a new bacterium isolated from activated sludge.</title>
        <authorList>
            <person name="Zhang X."/>
        </authorList>
    </citation>
    <scope>NUCLEOTIDE SEQUENCE</scope>
    <source>
        <strain evidence="3">YB25</strain>
    </source>
</reference>
<dbReference type="Pfam" id="PF07593">
    <property type="entry name" value="UnbV_ASPIC"/>
    <property type="match status" value="1"/>
</dbReference>
<keyword evidence="1" id="KW-0732">Signal</keyword>
<dbReference type="InterPro" id="IPR028994">
    <property type="entry name" value="Integrin_alpha_N"/>
</dbReference>
<name>A0A9X1UYY8_9FLAO</name>
<evidence type="ECO:0000256" key="1">
    <source>
        <dbReference type="ARBA" id="ARBA00022729"/>
    </source>
</evidence>
<dbReference type="AlphaFoldDB" id="A0A9X1UYY8"/>
<dbReference type="InterPro" id="IPR011519">
    <property type="entry name" value="UnbV_ASPIC"/>
</dbReference>
<protein>
    <submittedName>
        <fullName evidence="3">VCBS repeat-containing protein</fullName>
    </submittedName>
</protein>
<evidence type="ECO:0000313" key="4">
    <source>
        <dbReference type="Proteomes" id="UP001139344"/>
    </source>
</evidence>
<gene>
    <name evidence="3" type="ORF">LU635_14525</name>
</gene>
<dbReference type="InterPro" id="IPR027039">
    <property type="entry name" value="Crtac1"/>
</dbReference>
<accession>A0A9X1UYY8</accession>
<dbReference type="PROSITE" id="PS51257">
    <property type="entry name" value="PROKAR_LIPOPROTEIN"/>
    <property type="match status" value="1"/>
</dbReference>
<evidence type="ECO:0000259" key="2">
    <source>
        <dbReference type="Pfam" id="PF07593"/>
    </source>
</evidence>
<organism evidence="3 4">
    <name type="scientific">Christiangramia crocea</name>
    <dbReference type="NCBI Taxonomy" id="2904124"/>
    <lineage>
        <taxon>Bacteria</taxon>
        <taxon>Pseudomonadati</taxon>
        <taxon>Bacteroidota</taxon>
        <taxon>Flavobacteriia</taxon>
        <taxon>Flavobacteriales</taxon>
        <taxon>Flavobacteriaceae</taxon>
        <taxon>Christiangramia</taxon>
    </lineage>
</organism>
<evidence type="ECO:0000313" key="3">
    <source>
        <dbReference type="EMBL" id="MCG9972863.1"/>
    </source>
</evidence>
<dbReference type="Pfam" id="PF13517">
    <property type="entry name" value="FG-GAP_3"/>
    <property type="match status" value="5"/>
</dbReference>
<dbReference type="Gene3D" id="2.130.10.130">
    <property type="entry name" value="Integrin alpha, N-terminal"/>
    <property type="match status" value="4"/>
</dbReference>